<feature type="transmembrane region" description="Helical" evidence="1">
    <location>
        <begin position="23"/>
        <end position="46"/>
    </location>
</feature>
<feature type="transmembrane region" description="Helical" evidence="1">
    <location>
        <begin position="217"/>
        <end position="235"/>
    </location>
</feature>
<evidence type="ECO:0000313" key="2">
    <source>
        <dbReference type="EMBL" id="UQF80236.1"/>
    </source>
</evidence>
<feature type="transmembrane region" description="Helical" evidence="1">
    <location>
        <begin position="107"/>
        <end position="126"/>
    </location>
</feature>
<feature type="transmembrane region" description="Helical" evidence="1">
    <location>
        <begin position="84"/>
        <end position="101"/>
    </location>
</feature>
<dbReference type="KEGG" id="agh:M3I41_02870"/>
<dbReference type="Proteomes" id="UP000830236">
    <property type="component" value="Chromosome"/>
</dbReference>
<keyword evidence="1" id="KW-1133">Transmembrane helix</keyword>
<dbReference type="EMBL" id="CP097095">
    <property type="protein sequence ID" value="UQF80236.1"/>
    <property type="molecule type" value="Genomic_DNA"/>
</dbReference>
<protein>
    <recommendedName>
        <fullName evidence="4">NnrS family protein</fullName>
    </recommendedName>
</protein>
<feature type="transmembrane region" description="Helical" evidence="1">
    <location>
        <begin position="161"/>
        <end position="181"/>
    </location>
</feature>
<feature type="transmembrane region" description="Helical" evidence="1">
    <location>
        <begin position="247"/>
        <end position="272"/>
    </location>
</feature>
<feature type="transmembrane region" description="Helical" evidence="1">
    <location>
        <begin position="312"/>
        <end position="331"/>
    </location>
</feature>
<gene>
    <name evidence="2" type="ORF">M3I41_02870</name>
</gene>
<sequence length="365" mass="38322">MKNKSAASKAANSEKRAALAPRYLALLLGGVCVMAGLDAALLRLSLPAPVTGAHLAALHGPLMLAGFLGTVISLERAVAARRRWAWVAPYAHAVGMLALLAGAPSAVGKGLLLVGALGLDAVYLYILRTRAGAVATQIEALGALSLTLGTWLWLMDKPLETVATLWLEFLIFTIIGERLELARVAFIGKVEGRVLGLCLAVLSFSALSLVWVPAQILAAAALLALALIMGYHDVARRTVRGSGQVRFAGAAMLSGYFWLAISATVWCLYGFNGAAYDVVIHTVTIGYALSMVMAHASIILPGVLHRRLPYHPLMYLPLGALHGGLIVRVLTANLGGLSWQVGGAVSIAAIVLFLLIAVTRAVTAK</sequence>
<organism evidence="2 3">
    <name type="scientific">Actinomyces graevenitzii</name>
    <dbReference type="NCBI Taxonomy" id="55565"/>
    <lineage>
        <taxon>Bacteria</taxon>
        <taxon>Bacillati</taxon>
        <taxon>Actinomycetota</taxon>
        <taxon>Actinomycetes</taxon>
        <taxon>Actinomycetales</taxon>
        <taxon>Actinomycetaceae</taxon>
        <taxon>Actinomyces</taxon>
    </lineage>
</organism>
<keyword evidence="1" id="KW-0812">Transmembrane</keyword>
<feature type="transmembrane region" description="Helical" evidence="1">
    <location>
        <begin position="138"/>
        <end position="155"/>
    </location>
</feature>
<feature type="transmembrane region" description="Helical" evidence="1">
    <location>
        <begin position="193"/>
        <end position="211"/>
    </location>
</feature>
<evidence type="ECO:0000313" key="3">
    <source>
        <dbReference type="Proteomes" id="UP000830236"/>
    </source>
</evidence>
<evidence type="ECO:0008006" key="4">
    <source>
        <dbReference type="Google" id="ProtNLM"/>
    </source>
</evidence>
<feature type="transmembrane region" description="Helical" evidence="1">
    <location>
        <begin position="52"/>
        <end position="72"/>
    </location>
</feature>
<name>A0A9E7DCI4_9ACTO</name>
<evidence type="ECO:0000256" key="1">
    <source>
        <dbReference type="SAM" id="Phobius"/>
    </source>
</evidence>
<feature type="transmembrane region" description="Helical" evidence="1">
    <location>
        <begin position="278"/>
        <end position="300"/>
    </location>
</feature>
<accession>A0A9E7DCI4</accession>
<reference evidence="2" key="1">
    <citation type="submission" date="2022-05" db="EMBL/GenBank/DDBJ databases">
        <title>Using nanopore sequencing to obtain complete genomes from saliva samples.</title>
        <authorList>
            <person name="Baker J.L."/>
        </authorList>
    </citation>
    <scope>NUCLEOTIDE SEQUENCE</scope>
    <source>
        <strain evidence="2">JCVI-JB-Ag32</strain>
    </source>
</reference>
<dbReference type="AlphaFoldDB" id="A0A9E7DCI4"/>
<proteinExistence type="predicted"/>
<feature type="transmembrane region" description="Helical" evidence="1">
    <location>
        <begin position="337"/>
        <end position="358"/>
    </location>
</feature>
<keyword evidence="1" id="KW-0472">Membrane</keyword>